<evidence type="ECO:0000313" key="2">
    <source>
        <dbReference type="EMBL" id="OBS73187.1"/>
    </source>
</evidence>
<dbReference type="EMBL" id="LZPO01053801">
    <property type="protein sequence ID" value="OBS73187.1"/>
    <property type="molecule type" value="Genomic_DNA"/>
</dbReference>
<reference evidence="2 3" key="1">
    <citation type="submission" date="2016-06" db="EMBL/GenBank/DDBJ databases">
        <title>The Draft Genome Sequence and Annotation of the Desert Woodrat Neotoma lepida.</title>
        <authorList>
            <person name="Campbell M."/>
            <person name="Oakeson K.F."/>
            <person name="Yandell M."/>
            <person name="Halpert J.R."/>
            <person name="Dearing D."/>
        </authorList>
    </citation>
    <scope>NUCLEOTIDE SEQUENCE [LARGE SCALE GENOMIC DNA]</scope>
    <source>
        <strain evidence="2">417</strain>
        <tissue evidence="2">Liver</tissue>
    </source>
</reference>
<organism evidence="2 3">
    <name type="scientific">Neotoma lepida</name>
    <name type="common">Desert woodrat</name>
    <dbReference type="NCBI Taxonomy" id="56216"/>
    <lineage>
        <taxon>Eukaryota</taxon>
        <taxon>Metazoa</taxon>
        <taxon>Chordata</taxon>
        <taxon>Craniata</taxon>
        <taxon>Vertebrata</taxon>
        <taxon>Euteleostomi</taxon>
        <taxon>Mammalia</taxon>
        <taxon>Eutheria</taxon>
        <taxon>Euarchontoglires</taxon>
        <taxon>Glires</taxon>
        <taxon>Rodentia</taxon>
        <taxon>Myomorpha</taxon>
        <taxon>Muroidea</taxon>
        <taxon>Cricetidae</taxon>
        <taxon>Neotominae</taxon>
        <taxon>Neotoma</taxon>
    </lineage>
</organism>
<dbReference type="EMBL" id="LZPO01064266">
    <property type="protein sequence ID" value="OBS71183.1"/>
    <property type="molecule type" value="Genomic_DNA"/>
</dbReference>
<dbReference type="AlphaFoldDB" id="A0A1A6H6E8"/>
<dbReference type="Proteomes" id="UP000092124">
    <property type="component" value="Unassembled WGS sequence"/>
</dbReference>
<evidence type="ECO:0000313" key="3">
    <source>
        <dbReference type="Proteomes" id="UP000092124"/>
    </source>
</evidence>
<sequence>MKNCSVVFIQLRDVSVPSPLAVPISLLSSVPMDLSSQYICSPHPTPCWELWYKF</sequence>
<name>A0A1A6H6E8_NEOLE</name>
<gene>
    <name evidence="1" type="ORF">A6R68_00276</name>
    <name evidence="2" type="ORF">A6R68_12236</name>
</gene>
<evidence type="ECO:0000313" key="1">
    <source>
        <dbReference type="EMBL" id="OBS71183.1"/>
    </source>
</evidence>
<accession>A0A1A6H6E8</accession>
<comment type="caution">
    <text evidence="2">The sequence shown here is derived from an EMBL/GenBank/DDBJ whole genome shotgun (WGS) entry which is preliminary data.</text>
</comment>
<proteinExistence type="predicted"/>
<protein>
    <submittedName>
        <fullName evidence="2">Uncharacterized protein</fullName>
    </submittedName>
</protein>
<keyword evidence="3" id="KW-1185">Reference proteome</keyword>